<evidence type="ECO:0000256" key="1">
    <source>
        <dbReference type="ARBA" id="ARBA00023224"/>
    </source>
</evidence>
<keyword evidence="7" id="KW-1185">Reference proteome</keyword>
<accession>A0A0M6X0Z0</accession>
<dbReference type="Gene3D" id="1.10.287.950">
    <property type="entry name" value="Methyl-accepting chemotaxis protein"/>
    <property type="match status" value="1"/>
</dbReference>
<protein>
    <submittedName>
        <fullName evidence="6">Methyl-accepting chemotaxis sensory transducer</fullName>
    </submittedName>
</protein>
<dbReference type="GO" id="GO:0016020">
    <property type="term" value="C:membrane"/>
    <property type="evidence" value="ECO:0007669"/>
    <property type="project" value="InterPro"/>
</dbReference>
<feature type="coiled-coil region" evidence="3">
    <location>
        <begin position="363"/>
        <end position="446"/>
    </location>
</feature>
<keyword evidence="4" id="KW-1133">Transmembrane helix</keyword>
<dbReference type="PANTHER" id="PTHR32089">
    <property type="entry name" value="METHYL-ACCEPTING CHEMOTAXIS PROTEIN MCPB"/>
    <property type="match status" value="1"/>
</dbReference>
<feature type="transmembrane region" description="Helical" evidence="4">
    <location>
        <begin position="122"/>
        <end position="142"/>
    </location>
</feature>
<name>A0A0M6X0Z0_9FIRM</name>
<evidence type="ECO:0000256" key="2">
    <source>
        <dbReference type="PROSITE-ProRule" id="PRU00284"/>
    </source>
</evidence>
<feature type="domain" description="Methyl-accepting transducer" evidence="5">
    <location>
        <begin position="215"/>
        <end position="465"/>
    </location>
</feature>
<feature type="transmembrane region" description="Helical" evidence="4">
    <location>
        <begin position="21"/>
        <end position="39"/>
    </location>
</feature>
<dbReference type="PANTHER" id="PTHR32089:SF112">
    <property type="entry name" value="LYSOZYME-LIKE PROTEIN-RELATED"/>
    <property type="match status" value="1"/>
</dbReference>
<dbReference type="SUPFAM" id="SSF58104">
    <property type="entry name" value="Methyl-accepting chemotaxis protein (MCP) signaling domain"/>
    <property type="match status" value="1"/>
</dbReference>
<feature type="transmembrane region" description="Helical" evidence="4">
    <location>
        <begin position="154"/>
        <end position="176"/>
    </location>
</feature>
<gene>
    <name evidence="6" type="ORF">RIL183_08491</name>
</gene>
<keyword evidence="4" id="KW-0812">Transmembrane</keyword>
<evidence type="ECO:0000313" key="7">
    <source>
        <dbReference type="Proteomes" id="UP000049828"/>
    </source>
</evidence>
<dbReference type="Proteomes" id="UP000049828">
    <property type="component" value="Unassembled WGS sequence"/>
</dbReference>
<dbReference type="InterPro" id="IPR004089">
    <property type="entry name" value="MCPsignal_dom"/>
</dbReference>
<dbReference type="STRING" id="360807.ERS852392_02967"/>
<keyword evidence="3" id="KW-0175">Coiled coil</keyword>
<organism evidence="6 7">
    <name type="scientific">Roseburia inulinivorans</name>
    <dbReference type="NCBI Taxonomy" id="360807"/>
    <lineage>
        <taxon>Bacteria</taxon>
        <taxon>Bacillati</taxon>
        <taxon>Bacillota</taxon>
        <taxon>Clostridia</taxon>
        <taxon>Lachnospirales</taxon>
        <taxon>Lachnospiraceae</taxon>
        <taxon>Roseburia</taxon>
    </lineage>
</organism>
<evidence type="ECO:0000256" key="4">
    <source>
        <dbReference type="SAM" id="Phobius"/>
    </source>
</evidence>
<evidence type="ECO:0000259" key="5">
    <source>
        <dbReference type="PROSITE" id="PS50111"/>
    </source>
</evidence>
<reference evidence="7" key="1">
    <citation type="submission" date="2015-05" db="EMBL/GenBank/DDBJ databases">
        <authorList>
            <consortium name="Pathogen Informatics"/>
        </authorList>
    </citation>
    <scope>NUCLEOTIDE SEQUENCE [LARGE SCALE GENOMIC DNA]</scope>
    <source>
        <strain evidence="7">L1-83</strain>
    </source>
</reference>
<dbReference type="GO" id="GO:0007165">
    <property type="term" value="P:signal transduction"/>
    <property type="evidence" value="ECO:0007669"/>
    <property type="project" value="UniProtKB-KW"/>
</dbReference>
<dbReference type="PROSITE" id="PS50111">
    <property type="entry name" value="CHEMOTAXIS_TRANSDUC_2"/>
    <property type="match status" value="1"/>
</dbReference>
<proteinExistence type="predicted"/>
<dbReference type="RefSeq" id="WP_055040471.1">
    <property type="nucleotide sequence ID" value="NZ_CVRS01000117.1"/>
</dbReference>
<dbReference type="Pfam" id="PF00015">
    <property type="entry name" value="MCPsignal"/>
    <property type="match status" value="1"/>
</dbReference>
<dbReference type="SMART" id="SM00283">
    <property type="entry name" value="MA"/>
    <property type="match status" value="1"/>
</dbReference>
<dbReference type="AlphaFoldDB" id="A0A0M6X0Z0"/>
<evidence type="ECO:0000256" key="3">
    <source>
        <dbReference type="SAM" id="Coils"/>
    </source>
</evidence>
<sequence>MEENKYRYNDISERLRRMNRIYMGATIFMAALILLYLWMKQMNHNIQTVTVYGNTVLLLAFTVVNAVIYCRNKATSKLKVAVTMEMGIEYLLIGMQTDAHFITYILIVSLALQIPYYDKKGLSRTSIGLGILYILVTVVQSVKGINVIDVDTICGIWGVLGILFIIAKIGDITIMFNDDALGSIAEEHEKEKRVLEGVLGISQSIQTESVKSGELIEKLVGVTESVTNSMQEISASANTTAGSIEEQSTMTNSIQDAIGVTGESSKQMVDIAMNSNESIQENIRVMEELRTQSELITNTNHEVTTAMTKLQNKTKEVEEIAGMILNISSQTNLLALNASIESARAGEAGRGFAVVAEQIRQLAEQTKNSTEQITRIVNELNENANEVVSSVEESVEAVESQNQKIVAASETFEILNRNMTDLIDHIEEVNRQVDGLSESNNKIVENISQLSAATEEVTASAEQVHGMSEQNLQFAEQVQQAVDKMRTTADDLREYI</sequence>
<keyword evidence="1 2" id="KW-0807">Transducer</keyword>
<feature type="transmembrane region" description="Helical" evidence="4">
    <location>
        <begin position="51"/>
        <end position="70"/>
    </location>
</feature>
<evidence type="ECO:0000313" key="6">
    <source>
        <dbReference type="EMBL" id="CRL43154.1"/>
    </source>
</evidence>
<dbReference type="EMBL" id="CVRS01000117">
    <property type="protein sequence ID" value="CRL43154.1"/>
    <property type="molecule type" value="Genomic_DNA"/>
</dbReference>
<dbReference type="OrthoDB" id="9807021at2"/>
<feature type="transmembrane region" description="Helical" evidence="4">
    <location>
        <begin position="90"/>
        <end position="116"/>
    </location>
</feature>
<keyword evidence="4" id="KW-0472">Membrane</keyword>